<dbReference type="Proteomes" id="UP000831963">
    <property type="component" value="Chromosome"/>
</dbReference>
<accession>A0ABY4IT12</accession>
<evidence type="ECO:0000313" key="2">
    <source>
        <dbReference type="Proteomes" id="UP000831963"/>
    </source>
</evidence>
<reference evidence="1 2" key="1">
    <citation type="submission" date="2021-06" db="EMBL/GenBank/DDBJ databases">
        <title>Genome-based taxonomic framework of Microbacterium strains isolated from marine environment, the description of four new species and reclassification of four preexisting species.</title>
        <authorList>
            <person name="Lee S.D."/>
            <person name="Kim S.-M."/>
            <person name="Byeon Y.-S."/>
            <person name="Yang H.L."/>
            <person name="Kim I.S."/>
        </authorList>
    </citation>
    <scope>NUCLEOTIDE SEQUENCE [LARGE SCALE GENOMIC DNA]</scope>
    <source>
        <strain evidence="1 2">SSW1-36</strain>
    </source>
</reference>
<evidence type="ECO:0000313" key="1">
    <source>
        <dbReference type="EMBL" id="UPL15400.1"/>
    </source>
</evidence>
<protein>
    <submittedName>
        <fullName evidence="1">DUF3046 domain-containing protein</fullName>
    </submittedName>
</protein>
<dbReference type="InterPro" id="IPR021408">
    <property type="entry name" value="DUF3046"/>
</dbReference>
<dbReference type="RefSeq" id="WP_247956012.1">
    <property type="nucleotide sequence ID" value="NZ_CP078077.1"/>
</dbReference>
<proteinExistence type="predicted"/>
<dbReference type="EMBL" id="CP078077">
    <property type="protein sequence ID" value="UPL15400.1"/>
    <property type="molecule type" value="Genomic_DNA"/>
</dbReference>
<gene>
    <name evidence="1" type="ORF">KV396_13320</name>
</gene>
<sequence>MRRSEFLRAVEDEFPGRTSSLLNDLVLTPLAGRTAKEALAAGIPPREIWFALCDEMEVPENRRHGAGRLEPRQR</sequence>
<dbReference type="Pfam" id="PF11248">
    <property type="entry name" value="DUF3046"/>
    <property type="match status" value="1"/>
</dbReference>
<name>A0ABY4IT12_9MICO</name>
<keyword evidence="2" id="KW-1185">Reference proteome</keyword>
<organism evidence="1 2">
    <name type="scientific">Microbacterium galbinum</name>
    <dbReference type="NCBI Taxonomy" id="2851646"/>
    <lineage>
        <taxon>Bacteria</taxon>
        <taxon>Bacillati</taxon>
        <taxon>Actinomycetota</taxon>
        <taxon>Actinomycetes</taxon>
        <taxon>Micrococcales</taxon>
        <taxon>Microbacteriaceae</taxon>
        <taxon>Microbacterium</taxon>
    </lineage>
</organism>